<dbReference type="NCBIfam" id="TIGR00979">
    <property type="entry name" value="fumC_II"/>
    <property type="match status" value="1"/>
</dbReference>
<dbReference type="RefSeq" id="WP_420041527.1">
    <property type="nucleotide sequence ID" value="NZ_CP128986.1"/>
</dbReference>
<feature type="binding site" evidence="4">
    <location>
        <begin position="343"/>
        <end position="345"/>
    </location>
    <ligand>
        <name>substrate</name>
    </ligand>
</feature>
<dbReference type="Gene3D" id="1.10.40.30">
    <property type="entry name" value="Fumarase/aspartase (C-terminal domain)"/>
    <property type="match status" value="1"/>
</dbReference>
<comment type="catalytic activity">
    <reaction evidence="4">
        <text>(S)-malate = fumarate + H2O</text>
        <dbReference type="Rhea" id="RHEA:12460"/>
        <dbReference type="ChEBI" id="CHEBI:15377"/>
        <dbReference type="ChEBI" id="CHEBI:15589"/>
        <dbReference type="ChEBI" id="CHEBI:29806"/>
        <dbReference type="EC" id="4.2.1.2"/>
    </reaction>
</comment>
<evidence type="ECO:0000256" key="4">
    <source>
        <dbReference type="HAMAP-Rule" id="MF_00743"/>
    </source>
</evidence>
<comment type="subcellular location">
    <subcellularLocation>
        <location evidence="4">Cytoplasm</location>
    </subcellularLocation>
</comment>
<dbReference type="Pfam" id="PF00206">
    <property type="entry name" value="Lyase_1"/>
    <property type="match status" value="1"/>
</dbReference>
<dbReference type="SUPFAM" id="SSF48557">
    <property type="entry name" value="L-aspartase-like"/>
    <property type="match status" value="1"/>
</dbReference>
<dbReference type="HAMAP" id="MF_00743">
    <property type="entry name" value="FumaraseC"/>
    <property type="match status" value="1"/>
</dbReference>
<feature type="active site" evidence="4">
    <location>
        <position position="337"/>
    </location>
</feature>
<dbReference type="Gene3D" id="1.10.275.10">
    <property type="entry name" value="Fumarase/aspartase (N-terminal domain)"/>
    <property type="match status" value="1"/>
</dbReference>
<dbReference type="GO" id="GO:0006108">
    <property type="term" value="P:malate metabolic process"/>
    <property type="evidence" value="ECO:0007669"/>
    <property type="project" value="TreeGrafter"/>
</dbReference>
<dbReference type="InterPro" id="IPR008948">
    <property type="entry name" value="L-Aspartase-like"/>
</dbReference>
<dbReference type="AlphaFoldDB" id="A0AA97GV09"/>
<evidence type="ECO:0000259" key="5">
    <source>
        <dbReference type="Pfam" id="PF00206"/>
    </source>
</evidence>
<comment type="catalytic activity">
    <reaction evidence="1">
        <text>L-aspartate = fumarate + NH4(+)</text>
        <dbReference type="Rhea" id="RHEA:16601"/>
        <dbReference type="ChEBI" id="CHEBI:28938"/>
        <dbReference type="ChEBI" id="CHEBI:29806"/>
        <dbReference type="ChEBI" id="CHEBI:29991"/>
        <dbReference type="EC" id="4.3.1.1"/>
    </reaction>
</comment>
<dbReference type="PANTHER" id="PTHR11444">
    <property type="entry name" value="ASPARTATEAMMONIA/ARGININOSUCCINATE/ADENYLOSUCCINATE LYASE"/>
    <property type="match status" value="1"/>
</dbReference>
<name>A0AA97GV09_9ACTN</name>
<comment type="similarity">
    <text evidence="2 4">Belongs to the class-II fumarase/aspartase family. Fumarase subfamily.</text>
</comment>
<feature type="binding site" evidence="4">
    <location>
        <position position="338"/>
    </location>
    <ligand>
        <name>substrate</name>
    </ligand>
</feature>
<comment type="pathway">
    <text evidence="4">Carbohydrate metabolism; tricarboxylic acid cycle; (S)-malate from fumarate: step 1/1.</text>
</comment>
<dbReference type="EMBL" id="CP128986">
    <property type="protein sequence ID" value="WOC12280.1"/>
    <property type="molecule type" value="Genomic_DNA"/>
</dbReference>
<dbReference type="Pfam" id="PF10415">
    <property type="entry name" value="FumaraseC_C"/>
    <property type="match status" value="1"/>
</dbReference>
<feature type="binding site" evidence="4">
    <location>
        <position position="206"/>
    </location>
    <ligand>
        <name>substrate</name>
    </ligand>
</feature>
<keyword evidence="4" id="KW-0816">Tricarboxylic acid cycle</keyword>
<dbReference type="FunFam" id="1.10.40.30:FF:000002">
    <property type="entry name" value="Fumarate hydratase class II"/>
    <property type="match status" value="1"/>
</dbReference>
<proteinExistence type="inferred from homology"/>
<dbReference type="InterPro" id="IPR024083">
    <property type="entry name" value="Fumarase/histidase_N"/>
</dbReference>
<comment type="function">
    <text evidence="4">Involved in the TCA cycle. Catalyzes the stereospecific interconversion of fumarate to L-malate.</text>
</comment>
<dbReference type="InterPro" id="IPR018951">
    <property type="entry name" value="Fumarase_C_C"/>
</dbReference>
<feature type="active site" description="Proton donor/acceptor" evidence="4">
    <location>
        <position position="207"/>
    </location>
</feature>
<sequence length="480" mass="51149">MSDDAAATPEILDLAIGIDATGERHETDSMGGIDVPADKYWGAQTQRSLQHFSIGNDKMPHEVYRAYGYVKKAAAQVNGAAGRLPGWKADLIAQVADEVISGELDEHFPLYVWQTGSGTQSNMNVNEVISNRAIQLVGGELGSKDPVHPNDHVNLGQSSNDSFPTAMHIATVKEINERLLPAMIDLQAAFATNADKWGDVVKIGRTHLQDATPVTVGQEWSGYARQIEQGIERLKGSLQGLYELALGGTAVGTGLNAPENFDVDAAAKIAELTGYPFVTAENKFAAQGGLDAMVGASAGLRALAVPLMKISNDIRWLASGPRCGFGELILPANEPGSSIMPGKVNPTQCEAMVMVCIQVLSEDTCVAFAGSQGNFELNAMRPIIINNVLHSARILGDAAVKLREYCIEGTQLHEERIAALLEQSLMLVTALSPVIGYDKASAIAHKANDEGTTLREAALATGYIDAATFDDVVDPRKMIG</sequence>
<dbReference type="GO" id="GO:0005737">
    <property type="term" value="C:cytoplasm"/>
    <property type="evidence" value="ECO:0007669"/>
    <property type="project" value="UniProtKB-SubCell"/>
</dbReference>
<reference evidence="7" key="1">
    <citation type="submission" date="2023-06" db="EMBL/GenBank/DDBJ databases">
        <title>Gordonia sp. nov. and Pseudochrobactrum sp. nov., two species isolated from the burying beetle Nicrophorus vespilloides.</title>
        <authorList>
            <person name="Poehlein A."/>
            <person name="Guzman J."/>
            <person name="Daniel R."/>
            <person name="Vilcinskas A."/>
        </authorList>
    </citation>
    <scope>NUCLEOTIDE SEQUENCE</scope>
    <source>
        <strain evidence="7">MP11Mi</strain>
    </source>
</reference>
<protein>
    <recommendedName>
        <fullName evidence="4">Fumarate hydratase class II</fullName>
        <shortName evidence="4">Fumarase C</shortName>
        <ecNumber evidence="4">4.2.1.2</ecNumber>
    </recommendedName>
    <alternativeName>
        <fullName evidence="4">Aerobic fumarase</fullName>
    </alternativeName>
    <alternativeName>
        <fullName evidence="4">Iron-independent fumarase</fullName>
    </alternativeName>
</protein>
<dbReference type="FunFam" id="1.10.275.10:FF:000001">
    <property type="entry name" value="Fumarate hydratase, mitochondrial"/>
    <property type="match status" value="1"/>
</dbReference>
<evidence type="ECO:0000256" key="1">
    <source>
        <dbReference type="ARBA" id="ARBA00001494"/>
    </source>
</evidence>
<feature type="binding site" evidence="4">
    <location>
        <begin position="117"/>
        <end position="119"/>
    </location>
    <ligand>
        <name>substrate</name>
    </ligand>
</feature>
<feature type="binding site" evidence="4">
    <location>
        <begin position="158"/>
        <end position="160"/>
    </location>
    <ligand>
        <name>substrate</name>
    </ligand>
</feature>
<dbReference type="PRINTS" id="PR00149">
    <property type="entry name" value="FUMRATELYASE"/>
</dbReference>
<dbReference type="GO" id="GO:0008797">
    <property type="term" value="F:aspartate ammonia-lyase activity"/>
    <property type="evidence" value="ECO:0007669"/>
    <property type="project" value="UniProtKB-EC"/>
</dbReference>
<evidence type="ECO:0000313" key="7">
    <source>
        <dbReference type="EMBL" id="WOC12280.1"/>
    </source>
</evidence>
<dbReference type="FunFam" id="1.20.200.10:FF:000001">
    <property type="entry name" value="Fumarate hydratase, mitochondrial"/>
    <property type="match status" value="1"/>
</dbReference>
<feature type="binding site" description="in site B" evidence="4">
    <location>
        <begin position="148"/>
        <end position="151"/>
    </location>
    <ligand>
        <name>substrate</name>
    </ligand>
</feature>
<feature type="site" description="Important for catalytic activity" evidence="4">
    <location>
        <position position="350"/>
    </location>
</feature>
<dbReference type="InterPro" id="IPR005677">
    <property type="entry name" value="Fum_hydII"/>
</dbReference>
<dbReference type="InterPro" id="IPR022761">
    <property type="entry name" value="Fumarate_lyase_N"/>
</dbReference>
<dbReference type="GO" id="GO:0006106">
    <property type="term" value="P:fumarate metabolic process"/>
    <property type="evidence" value="ECO:0007669"/>
    <property type="project" value="InterPro"/>
</dbReference>
<accession>A0AA97GV09</accession>
<keyword evidence="3 4" id="KW-0456">Lyase</keyword>
<dbReference type="GO" id="GO:0004333">
    <property type="term" value="F:fumarate hydratase activity"/>
    <property type="evidence" value="ECO:0007669"/>
    <property type="project" value="UniProtKB-UniRule"/>
</dbReference>
<feature type="domain" description="Fumarate lyase N-terminal" evidence="5">
    <location>
        <begin position="32"/>
        <end position="360"/>
    </location>
</feature>
<dbReference type="CDD" id="cd01362">
    <property type="entry name" value="Fumarase_classII"/>
    <property type="match status" value="1"/>
</dbReference>
<feature type="domain" description="Fumarase C C-terminal" evidence="6">
    <location>
        <begin position="427"/>
        <end position="479"/>
    </location>
</feature>
<dbReference type="GO" id="GO:0006099">
    <property type="term" value="P:tricarboxylic acid cycle"/>
    <property type="evidence" value="ECO:0007669"/>
    <property type="project" value="UniProtKB-UniRule"/>
</dbReference>
<comment type="miscellaneous">
    <text evidence="4">There are 2 substrate-binding sites: the catalytic A site, and the non-catalytic B site that may play a role in the transfer of substrate or product between the active site and the solvent. Alternatively, the B site may bind allosteric effectors.</text>
</comment>
<evidence type="ECO:0000259" key="6">
    <source>
        <dbReference type="Pfam" id="PF10415"/>
    </source>
</evidence>
<gene>
    <name evidence="7" type="primary">fumC_2</name>
    <name evidence="4" type="synonym">fumC</name>
    <name evidence="7" type="ORF">MP11Mi_13650</name>
</gene>
<organism evidence="7">
    <name type="scientific">Gordonia sp. MP11Mi</name>
    <dbReference type="NCBI Taxonomy" id="3022769"/>
    <lineage>
        <taxon>Bacteria</taxon>
        <taxon>Bacillati</taxon>
        <taxon>Actinomycetota</taxon>
        <taxon>Actinomycetes</taxon>
        <taxon>Mycobacteriales</taxon>
        <taxon>Gordoniaceae</taxon>
        <taxon>Gordonia</taxon>
    </lineage>
</organism>
<dbReference type="InterPro" id="IPR000362">
    <property type="entry name" value="Fumarate_lyase_fam"/>
</dbReference>
<dbReference type="Gene3D" id="1.20.200.10">
    <property type="entry name" value="Fumarase/aspartase (Central domain)"/>
    <property type="match status" value="1"/>
</dbReference>
<comment type="subunit">
    <text evidence="4">Homotetramer.</text>
</comment>
<dbReference type="EC" id="4.2.1.2" evidence="4"/>
<dbReference type="PRINTS" id="PR00145">
    <property type="entry name" value="ARGSUCLYASE"/>
</dbReference>
<dbReference type="PROSITE" id="PS00163">
    <property type="entry name" value="FUMARATE_LYASES"/>
    <property type="match status" value="1"/>
</dbReference>
<keyword evidence="4" id="KW-0963">Cytoplasm</keyword>
<evidence type="ECO:0000256" key="3">
    <source>
        <dbReference type="ARBA" id="ARBA00023239"/>
    </source>
</evidence>
<evidence type="ECO:0000256" key="2">
    <source>
        <dbReference type="ARBA" id="ARBA00009084"/>
    </source>
</evidence>
<dbReference type="InterPro" id="IPR020557">
    <property type="entry name" value="Fumarate_lyase_CS"/>
</dbReference>
<dbReference type="PANTHER" id="PTHR11444:SF1">
    <property type="entry name" value="FUMARATE HYDRATASE, MITOCHONDRIAL"/>
    <property type="match status" value="1"/>
</dbReference>